<accession>A0AAV9VPV5</accession>
<feature type="chain" id="PRO_5043990239" evidence="1">
    <location>
        <begin position="20"/>
        <end position="528"/>
    </location>
</feature>
<keyword evidence="3" id="KW-1185">Reference proteome</keyword>
<sequence>MRFGIGAFALLALTGSVSAQCDGTCQCELDDCLQALIGTLPFPPKSATDDCRDFLWERRTWGSDTSTITNSFTEDVVTKTVSTTDVVTATEGTITQETVTQTVTETTTTISGVGGFTGNPVTTVIDPLRRRRRRRQANAIPSYASACGGSIAYSSACTCMGIPADGTRWIEVPTVSTTIIETVASTETASETETTTTTEVGDFASATETSTLVKTATEQVTLPLSTNFLLQVTDDEANGDARGGFLRNVLDTGNGKYRVTVVPNSQGASGVYYKIDGSGNVVTADVGRGWAHDDTPTGPGIWQASSAGSTGWIDYTCQLTSDLLLTCGSVSENRPFFAFDPSNNRMRAFTYLHNILLTGCNGPLIIAAVPVPVSTPYPAVSKDVVIRAPSGNGVYSGWFIGEGDQGSQPFPRVRFFESQTDAIVFKANPVNGNLLGPSNAPFSSVAPTAAQPYPFLIGGYDTTRIVHHMIVDWATGAVTIQYPTTNRYLGAVIVAAGDTTGIPFFRTHVNTNMLADEQGPLTLEIIEV</sequence>
<organism evidence="2 3">
    <name type="scientific">Arthrobotrys musiformis</name>
    <dbReference type="NCBI Taxonomy" id="47236"/>
    <lineage>
        <taxon>Eukaryota</taxon>
        <taxon>Fungi</taxon>
        <taxon>Dikarya</taxon>
        <taxon>Ascomycota</taxon>
        <taxon>Pezizomycotina</taxon>
        <taxon>Orbiliomycetes</taxon>
        <taxon>Orbiliales</taxon>
        <taxon>Orbiliaceae</taxon>
        <taxon>Arthrobotrys</taxon>
    </lineage>
</organism>
<keyword evidence="1" id="KW-0732">Signal</keyword>
<name>A0AAV9VPV5_9PEZI</name>
<dbReference type="EMBL" id="JAVHJL010000013">
    <property type="protein sequence ID" value="KAK6495234.1"/>
    <property type="molecule type" value="Genomic_DNA"/>
</dbReference>
<proteinExistence type="predicted"/>
<evidence type="ECO:0000313" key="2">
    <source>
        <dbReference type="EMBL" id="KAK6495234.1"/>
    </source>
</evidence>
<comment type="caution">
    <text evidence="2">The sequence shown here is derived from an EMBL/GenBank/DDBJ whole genome shotgun (WGS) entry which is preliminary data.</text>
</comment>
<evidence type="ECO:0000313" key="3">
    <source>
        <dbReference type="Proteomes" id="UP001370758"/>
    </source>
</evidence>
<reference evidence="2 3" key="1">
    <citation type="submission" date="2023-08" db="EMBL/GenBank/DDBJ databases">
        <authorList>
            <person name="Palmer J.M."/>
        </authorList>
    </citation>
    <scope>NUCLEOTIDE SEQUENCE [LARGE SCALE GENOMIC DNA]</scope>
    <source>
        <strain evidence="2 3">TWF481</strain>
    </source>
</reference>
<dbReference type="AlphaFoldDB" id="A0AAV9VPV5"/>
<feature type="signal peptide" evidence="1">
    <location>
        <begin position="1"/>
        <end position="19"/>
    </location>
</feature>
<dbReference type="Proteomes" id="UP001370758">
    <property type="component" value="Unassembled WGS sequence"/>
</dbReference>
<gene>
    <name evidence="2" type="ORF">TWF481_003260</name>
</gene>
<protein>
    <submittedName>
        <fullName evidence="2">Uncharacterized protein</fullName>
    </submittedName>
</protein>
<evidence type="ECO:0000256" key="1">
    <source>
        <dbReference type="SAM" id="SignalP"/>
    </source>
</evidence>